<keyword evidence="4 6" id="KW-0472">Membrane</keyword>
<keyword evidence="3 6" id="KW-1133">Transmembrane helix</keyword>
<evidence type="ECO:0000259" key="7">
    <source>
        <dbReference type="Pfam" id="PF02931"/>
    </source>
</evidence>
<evidence type="ECO:0000256" key="5">
    <source>
        <dbReference type="SAM" id="MobiDB-lite"/>
    </source>
</evidence>
<feature type="region of interest" description="Disordered" evidence="5">
    <location>
        <begin position="387"/>
        <end position="410"/>
    </location>
</feature>
<dbReference type="PRINTS" id="PR00252">
    <property type="entry name" value="NRIONCHANNEL"/>
</dbReference>
<dbReference type="SUPFAM" id="SSF63712">
    <property type="entry name" value="Nicotinic receptor ligand binding domain-like"/>
    <property type="match status" value="1"/>
</dbReference>
<dbReference type="Gene3D" id="1.20.58.390">
    <property type="entry name" value="Neurotransmitter-gated ion-channel transmembrane domain"/>
    <property type="match status" value="2"/>
</dbReference>
<gene>
    <name evidence="9" type="ORF">PLOB_00042929</name>
</gene>
<evidence type="ECO:0000256" key="1">
    <source>
        <dbReference type="ARBA" id="ARBA00004141"/>
    </source>
</evidence>
<proteinExistence type="predicted"/>
<feature type="transmembrane region" description="Helical" evidence="6">
    <location>
        <begin position="227"/>
        <end position="250"/>
    </location>
</feature>
<reference evidence="9 10" key="1">
    <citation type="submission" date="2022-05" db="EMBL/GenBank/DDBJ databases">
        <authorList>
            <consortium name="Genoscope - CEA"/>
            <person name="William W."/>
        </authorList>
    </citation>
    <scope>NUCLEOTIDE SEQUENCE [LARGE SCALE GENOMIC DNA]</scope>
</reference>
<dbReference type="InterPro" id="IPR036734">
    <property type="entry name" value="Neur_chan_lig-bd_sf"/>
</dbReference>
<evidence type="ECO:0000313" key="9">
    <source>
        <dbReference type="EMBL" id="CAH3039081.1"/>
    </source>
</evidence>
<dbReference type="CDD" id="cd18997">
    <property type="entry name" value="LGIC_ECD_nAChR"/>
    <property type="match status" value="1"/>
</dbReference>
<comment type="subcellular location">
    <subcellularLocation>
        <location evidence="1">Membrane</location>
        <topology evidence="1">Multi-pass membrane protein</topology>
    </subcellularLocation>
</comment>
<evidence type="ECO:0000259" key="8">
    <source>
        <dbReference type="Pfam" id="PF02932"/>
    </source>
</evidence>
<comment type="caution">
    <text evidence="9">The sequence shown here is derived from an EMBL/GenBank/DDBJ whole genome shotgun (WGS) entry which is preliminary data.</text>
</comment>
<dbReference type="CDD" id="cd19051">
    <property type="entry name" value="LGIC_TM_cation"/>
    <property type="match status" value="1"/>
</dbReference>
<evidence type="ECO:0000256" key="2">
    <source>
        <dbReference type="ARBA" id="ARBA00022692"/>
    </source>
</evidence>
<feature type="transmembrane region" description="Helical" evidence="6">
    <location>
        <begin position="465"/>
        <end position="485"/>
    </location>
</feature>
<dbReference type="InterPro" id="IPR038050">
    <property type="entry name" value="Neuro_actylchol_rec"/>
</dbReference>
<dbReference type="Proteomes" id="UP001159405">
    <property type="component" value="Unassembled WGS sequence"/>
</dbReference>
<dbReference type="InterPro" id="IPR036719">
    <property type="entry name" value="Neuro-gated_channel_TM_sf"/>
</dbReference>
<dbReference type="Pfam" id="PF02931">
    <property type="entry name" value="Neur_chan_LBD"/>
    <property type="match status" value="1"/>
</dbReference>
<feature type="non-terminal residue" evidence="9">
    <location>
        <position position="1"/>
    </location>
</feature>
<dbReference type="Gene3D" id="2.70.170.10">
    <property type="entry name" value="Neurotransmitter-gated ion-channel ligand-binding domain"/>
    <property type="match status" value="1"/>
</dbReference>
<protein>
    <submittedName>
        <fullName evidence="9">Uncharacterized protein</fullName>
    </submittedName>
</protein>
<dbReference type="SUPFAM" id="SSF90112">
    <property type="entry name" value="Neurotransmitter-gated ion-channel transmembrane pore"/>
    <property type="match status" value="1"/>
</dbReference>
<feature type="transmembrane region" description="Helical" evidence="6">
    <location>
        <begin position="293"/>
        <end position="315"/>
    </location>
</feature>
<dbReference type="EMBL" id="CALNXK010000007">
    <property type="protein sequence ID" value="CAH3039081.1"/>
    <property type="molecule type" value="Genomic_DNA"/>
</dbReference>
<name>A0ABN8N1C5_9CNID</name>
<evidence type="ECO:0000256" key="6">
    <source>
        <dbReference type="SAM" id="Phobius"/>
    </source>
</evidence>
<feature type="domain" description="Neurotransmitter-gated ion-channel ligand-binding" evidence="7">
    <location>
        <begin position="9"/>
        <end position="227"/>
    </location>
</feature>
<feature type="domain" description="Neurotransmitter-gated ion-channel transmembrane" evidence="8">
    <location>
        <begin position="234"/>
        <end position="481"/>
    </location>
</feature>
<dbReference type="PANTHER" id="PTHR18945">
    <property type="entry name" value="NEUROTRANSMITTER GATED ION CHANNEL"/>
    <property type="match status" value="1"/>
</dbReference>
<dbReference type="Pfam" id="PF02932">
    <property type="entry name" value="Neur_chan_memb"/>
    <property type="match status" value="1"/>
</dbReference>
<dbReference type="InterPro" id="IPR006202">
    <property type="entry name" value="Neur_chan_lig-bd"/>
</dbReference>
<accession>A0ABN8N1C5</accession>
<evidence type="ECO:0000256" key="4">
    <source>
        <dbReference type="ARBA" id="ARBA00023136"/>
    </source>
</evidence>
<dbReference type="InterPro" id="IPR006201">
    <property type="entry name" value="Neur_channel"/>
</dbReference>
<organism evidence="9 10">
    <name type="scientific">Porites lobata</name>
    <dbReference type="NCBI Taxonomy" id="104759"/>
    <lineage>
        <taxon>Eukaryota</taxon>
        <taxon>Metazoa</taxon>
        <taxon>Cnidaria</taxon>
        <taxon>Anthozoa</taxon>
        <taxon>Hexacorallia</taxon>
        <taxon>Scleractinia</taxon>
        <taxon>Fungiina</taxon>
        <taxon>Poritidae</taxon>
        <taxon>Porites</taxon>
    </lineage>
</organism>
<dbReference type="InterPro" id="IPR006029">
    <property type="entry name" value="Neurotrans-gated_channel_TM"/>
</dbReference>
<evidence type="ECO:0000313" key="10">
    <source>
        <dbReference type="Proteomes" id="UP001159405"/>
    </source>
</evidence>
<sequence length="493" mass="56513">SDSVENSPQQRLLGALLKNYDGDARPLSAKSQAVTVSFGAKLVRIIELNERGNTIRSQWSIYQEWLNSDLGWNETEYNVSSVHVSPARIWVPDIILYNNVRFADSADDNGKLGGGTEKYKTKIVINSSGYCNWMAPAIFQSSCDVNTEYFPFDDQICSLRFGSWAFDGGELDMVVDHSETGVKKGTYQNNTEWEMMKVTVERKEQWYSCCIHPYPSVVLSLHLRRRYYFYMVNLVVPCSLIALMVLLSFILPPESGERIGLGITVLMAMAIFQELTSNKLPADSNYIPLLAKYYSTAITEIGLALFATCVILNFYYKQDTMPNWLKLFMFRILGRLVLIKYEFKVKKKKKRNRKELLIEENCELPELTGNKYSGPYDVGKMSTINENNCEENGSYTDPEQRPPVQRKRTRTRSLIRAETPLLSDREANSHHHEHCILEPDHEKQDDELNKNRADWQMAAKILDRLVLVLGIVISIATFLAIFLQAPRVRAIFF</sequence>
<keyword evidence="2 6" id="KW-0812">Transmembrane</keyword>
<keyword evidence="10" id="KW-1185">Reference proteome</keyword>
<feature type="compositionally biased region" description="Polar residues" evidence="5">
    <location>
        <begin position="387"/>
        <end position="397"/>
    </location>
</feature>
<evidence type="ECO:0000256" key="3">
    <source>
        <dbReference type="ARBA" id="ARBA00022989"/>
    </source>
</evidence>